<reference evidence="1 2" key="1">
    <citation type="submission" date="2016-10" db="EMBL/GenBank/DDBJ databases">
        <title>Lutibacter sp. LPB0138, isolated from marine gastropod.</title>
        <authorList>
            <person name="Kim E."/>
            <person name="Yi H."/>
        </authorList>
    </citation>
    <scope>NUCLEOTIDE SEQUENCE [LARGE SCALE GENOMIC DNA]</scope>
    <source>
        <strain evidence="1 2">LPB0138</strain>
    </source>
</reference>
<dbReference type="EMBL" id="CP017478">
    <property type="protein sequence ID" value="AOW19260.1"/>
    <property type="molecule type" value="Genomic_DNA"/>
</dbReference>
<name>A0A1D8P3U3_9FLAO</name>
<dbReference type="OrthoDB" id="9988054at2"/>
<evidence type="ECO:0000313" key="2">
    <source>
        <dbReference type="Proteomes" id="UP000176050"/>
    </source>
</evidence>
<keyword evidence="2" id="KW-1185">Reference proteome</keyword>
<protein>
    <recommendedName>
        <fullName evidence="3">Lipoprotein</fullName>
    </recommendedName>
</protein>
<organism evidence="1 2">
    <name type="scientific">Urechidicola croceus</name>
    <dbReference type="NCBI Taxonomy" id="1850246"/>
    <lineage>
        <taxon>Bacteria</taxon>
        <taxon>Pseudomonadati</taxon>
        <taxon>Bacteroidota</taxon>
        <taxon>Flavobacteriia</taxon>
        <taxon>Flavobacteriales</taxon>
        <taxon>Flavobacteriaceae</taxon>
        <taxon>Urechidicola</taxon>
    </lineage>
</organism>
<dbReference type="KEGG" id="lul:LPB138_00520"/>
<gene>
    <name evidence="1" type="ORF">LPB138_00520</name>
</gene>
<sequence>MKKIFLLVFSFVLISCSLKETFNEYEKIKSDLKRNFKYEKISFSQSWGTEEKDNNVKVTFYEFNLDSLTHSELQKLSYRVIYRLVAKKSSFKNLDFIEINFTNESESEDYNNVISFKKN</sequence>
<evidence type="ECO:0000313" key="1">
    <source>
        <dbReference type="EMBL" id="AOW19260.1"/>
    </source>
</evidence>
<dbReference type="STRING" id="1850246.LPB138_00520"/>
<dbReference type="AlphaFoldDB" id="A0A1D8P3U3"/>
<proteinExistence type="predicted"/>
<evidence type="ECO:0008006" key="3">
    <source>
        <dbReference type="Google" id="ProtNLM"/>
    </source>
</evidence>
<dbReference type="RefSeq" id="WP_070235390.1">
    <property type="nucleotide sequence ID" value="NZ_CP017478.1"/>
</dbReference>
<dbReference type="Proteomes" id="UP000176050">
    <property type="component" value="Chromosome"/>
</dbReference>
<dbReference type="PROSITE" id="PS51257">
    <property type="entry name" value="PROKAR_LIPOPROTEIN"/>
    <property type="match status" value="1"/>
</dbReference>
<accession>A0A1D8P3U3</accession>